<evidence type="ECO:0000313" key="3">
    <source>
        <dbReference type="EMBL" id="KKP59398.1"/>
    </source>
</evidence>
<accession>A0A0G0AQY0</accession>
<feature type="domain" description="Pyruvate/ketoisovalerate oxidoreductase catalytic" evidence="2">
    <location>
        <begin position="11"/>
        <end position="82"/>
    </location>
</feature>
<keyword evidence="3" id="KW-0670">Pyruvate</keyword>
<dbReference type="AlphaFoldDB" id="A0A0G0AQY0"/>
<dbReference type="PANTHER" id="PTHR42730:SF1">
    <property type="entry name" value="2-OXOGLUTARATE SYNTHASE SUBUNIT KORC"/>
    <property type="match status" value="1"/>
</dbReference>
<dbReference type="InterPro" id="IPR002869">
    <property type="entry name" value="Pyrv_flavodox_OxRed_cen"/>
</dbReference>
<evidence type="ECO:0000256" key="1">
    <source>
        <dbReference type="ARBA" id="ARBA00023002"/>
    </source>
</evidence>
<name>A0A0G0AQY0_9BACT</name>
<dbReference type="Proteomes" id="UP000034927">
    <property type="component" value="Unassembled WGS sequence"/>
</dbReference>
<dbReference type="InterPro" id="IPR019752">
    <property type="entry name" value="Pyrv/ketoisovalerate_OxRed_cat"/>
</dbReference>
<dbReference type="Gene3D" id="3.40.920.10">
    <property type="entry name" value="Pyruvate-ferredoxin oxidoreductase, PFOR, domain III"/>
    <property type="match status" value="1"/>
</dbReference>
<dbReference type="GO" id="GO:0016903">
    <property type="term" value="F:oxidoreductase activity, acting on the aldehyde or oxo group of donors"/>
    <property type="evidence" value="ECO:0007669"/>
    <property type="project" value="InterPro"/>
</dbReference>
<evidence type="ECO:0000313" key="4">
    <source>
        <dbReference type="Proteomes" id="UP000034927"/>
    </source>
</evidence>
<proteinExistence type="predicted"/>
<dbReference type="InterPro" id="IPR052554">
    <property type="entry name" value="2-oxoglutarate_synth_KorC"/>
</dbReference>
<dbReference type="EMBL" id="LBPO01000002">
    <property type="protein sequence ID" value="KKP59398.1"/>
    <property type="molecule type" value="Genomic_DNA"/>
</dbReference>
<keyword evidence="1" id="KW-0560">Oxidoreductase</keyword>
<evidence type="ECO:0000259" key="2">
    <source>
        <dbReference type="Pfam" id="PF01558"/>
    </source>
</evidence>
<dbReference type="Pfam" id="PF01558">
    <property type="entry name" value="POR"/>
    <property type="match status" value="1"/>
</dbReference>
<organism evidence="3 4">
    <name type="scientific">Candidatus Magasanikbacteria bacterium GW2011_GWC2_34_16</name>
    <dbReference type="NCBI Taxonomy" id="1619045"/>
    <lineage>
        <taxon>Bacteria</taxon>
        <taxon>Candidatus Magasanikiibacteriota</taxon>
    </lineage>
</organism>
<reference evidence="3 4" key="1">
    <citation type="journal article" date="2015" name="Nature">
        <title>rRNA introns, odd ribosomes, and small enigmatic genomes across a large radiation of phyla.</title>
        <authorList>
            <person name="Brown C.T."/>
            <person name="Hug L.A."/>
            <person name="Thomas B.C."/>
            <person name="Sharon I."/>
            <person name="Castelle C.J."/>
            <person name="Singh A."/>
            <person name="Wilkins M.J."/>
            <person name="Williams K.H."/>
            <person name="Banfield J.F."/>
        </authorList>
    </citation>
    <scope>NUCLEOTIDE SEQUENCE [LARGE SCALE GENOMIC DNA]</scope>
</reference>
<protein>
    <submittedName>
        <fullName evidence="3">2-oxoacid:acceptor oxidoreductase, gamma subunit, pyruvate/2-ketoisovalerate</fullName>
    </submittedName>
</protein>
<dbReference type="PANTHER" id="PTHR42730">
    <property type="entry name" value="2-OXOGLUTARATE SYNTHASE SUBUNIT KORC"/>
    <property type="match status" value="1"/>
</dbReference>
<dbReference type="SUPFAM" id="SSF53323">
    <property type="entry name" value="Pyruvate-ferredoxin oxidoreductase, PFOR, domain III"/>
    <property type="match status" value="1"/>
</dbReference>
<comment type="caution">
    <text evidence="3">The sequence shown here is derived from an EMBL/GenBank/DDBJ whole genome shotgun (WGS) entry which is preliminary data.</text>
</comment>
<gene>
    <name evidence="3" type="ORF">UR53_C0002G0012</name>
</gene>
<sequence>MILKILLAGDGGQGIQTIAEIICRAAFQKNWHVSYIPNYGLEQRGGVSLSFIQISDKVIGYSKFTTPDILLIMSEQARARVKNYESGIMNYDVKDYAQKLEEQKIGKSSYNIFFLGLLVKYLEEKNVLKKEEVYELLEKKLGKKLNWEENKSIFQTCTL</sequence>